<dbReference type="Proteomes" id="UP000238415">
    <property type="component" value="Unassembled WGS sequence"/>
</dbReference>
<keyword evidence="1" id="KW-0732">Signal</keyword>
<evidence type="ECO:0000259" key="4">
    <source>
        <dbReference type="PROSITE" id="PS51782"/>
    </source>
</evidence>
<keyword evidence="2" id="KW-0812">Transmembrane</keyword>
<organism evidence="5 6">
    <name type="scientific">Neomoorella humiferrea</name>
    <dbReference type="NCBI Taxonomy" id="676965"/>
    <lineage>
        <taxon>Bacteria</taxon>
        <taxon>Bacillati</taxon>
        <taxon>Bacillota</taxon>
        <taxon>Clostridia</taxon>
        <taxon>Neomoorellales</taxon>
        <taxon>Neomoorellaceae</taxon>
        <taxon>Neomoorella</taxon>
    </lineage>
</organism>
<dbReference type="GO" id="GO:0004222">
    <property type="term" value="F:metalloendopeptidase activity"/>
    <property type="evidence" value="ECO:0007669"/>
    <property type="project" value="TreeGrafter"/>
</dbReference>
<dbReference type="SMART" id="SM00257">
    <property type="entry name" value="LysM"/>
    <property type="match status" value="1"/>
</dbReference>
<dbReference type="CDD" id="cd12797">
    <property type="entry name" value="M23_peptidase"/>
    <property type="match status" value="1"/>
</dbReference>
<dbReference type="SUPFAM" id="SSF54106">
    <property type="entry name" value="LysM domain"/>
    <property type="match status" value="1"/>
</dbReference>
<dbReference type="Pfam" id="PF01476">
    <property type="entry name" value="LysM"/>
    <property type="match status" value="1"/>
</dbReference>
<reference evidence="5 6" key="1">
    <citation type="submission" date="2018-03" db="EMBL/GenBank/DDBJ databases">
        <title>Genome sequence of Moorella humiferrea DSM 23265.</title>
        <authorList>
            <person name="Poehlein A."/>
            <person name="Daniel R."/>
        </authorList>
    </citation>
    <scope>NUCLEOTIDE SEQUENCE [LARGE SCALE GENOMIC DNA]</scope>
    <source>
        <strain evidence="5 6">DSM 23265</strain>
    </source>
</reference>
<dbReference type="InterPro" id="IPR016047">
    <property type="entry name" value="M23ase_b-sheet_dom"/>
</dbReference>
<feature type="transmembrane region" description="Helical" evidence="2">
    <location>
        <begin position="39"/>
        <end position="58"/>
    </location>
</feature>
<gene>
    <name evidence="5" type="primary">mepM_3</name>
    <name evidence="5" type="ORF">MOHU_23900</name>
</gene>
<keyword evidence="5" id="KW-0378">Hydrolase</keyword>
<dbReference type="EMBL" id="PVXM01000056">
    <property type="protein sequence ID" value="PRR69293.1"/>
    <property type="molecule type" value="Genomic_DNA"/>
</dbReference>
<keyword evidence="2" id="KW-1133">Transmembrane helix</keyword>
<dbReference type="EC" id="3.4.24.-" evidence="5"/>
<name>A0A2T0ALD9_9FIRM</name>
<dbReference type="PANTHER" id="PTHR21666:SF289">
    <property type="entry name" value="L-ALA--D-GLU ENDOPEPTIDASE"/>
    <property type="match status" value="1"/>
</dbReference>
<dbReference type="Gene3D" id="2.70.70.10">
    <property type="entry name" value="Glucose Permease (Domain IIA)"/>
    <property type="match status" value="1"/>
</dbReference>
<evidence type="ECO:0000313" key="5">
    <source>
        <dbReference type="EMBL" id="PRR69293.1"/>
    </source>
</evidence>
<dbReference type="SMART" id="SM01208">
    <property type="entry name" value="G5"/>
    <property type="match status" value="1"/>
</dbReference>
<evidence type="ECO:0000256" key="1">
    <source>
        <dbReference type="ARBA" id="ARBA00022729"/>
    </source>
</evidence>
<comment type="caution">
    <text evidence="5">The sequence shown here is derived from an EMBL/GenBank/DDBJ whole genome shotgun (WGS) entry which is preliminary data.</text>
</comment>
<dbReference type="Pfam" id="PF07501">
    <property type="entry name" value="G5"/>
    <property type="match status" value="1"/>
</dbReference>
<dbReference type="InterPro" id="IPR018392">
    <property type="entry name" value="LysM"/>
</dbReference>
<dbReference type="PROSITE" id="PS51782">
    <property type="entry name" value="LYSM"/>
    <property type="match status" value="1"/>
</dbReference>
<dbReference type="InterPro" id="IPR050570">
    <property type="entry name" value="Cell_wall_metabolism_enzyme"/>
</dbReference>
<keyword evidence="6" id="KW-1185">Reference proteome</keyword>
<protein>
    <submittedName>
        <fullName evidence="5">Murein DD-endopeptidase MepM</fullName>
        <ecNumber evidence="5">3.4.24.-</ecNumber>
    </submittedName>
</protein>
<keyword evidence="2" id="KW-0472">Membrane</keyword>
<feature type="domain" description="G5" evidence="3">
    <location>
        <begin position="267"/>
        <end position="348"/>
    </location>
</feature>
<proteinExistence type="predicted"/>
<dbReference type="SUPFAM" id="SSF51261">
    <property type="entry name" value="Duplicated hybrid motif"/>
    <property type="match status" value="1"/>
</dbReference>
<dbReference type="OrthoDB" id="9814460at2"/>
<feature type="domain" description="LysM" evidence="4">
    <location>
        <begin position="217"/>
        <end position="261"/>
    </location>
</feature>
<dbReference type="PROSITE" id="PS51109">
    <property type="entry name" value="G5"/>
    <property type="match status" value="1"/>
</dbReference>
<accession>A0A2T0ALD9</accession>
<dbReference type="Gene3D" id="2.20.230.10">
    <property type="entry name" value="Resuscitation-promoting factor rpfb"/>
    <property type="match status" value="1"/>
</dbReference>
<dbReference type="CDD" id="cd00118">
    <property type="entry name" value="LysM"/>
    <property type="match status" value="1"/>
</dbReference>
<dbReference type="PANTHER" id="PTHR21666">
    <property type="entry name" value="PEPTIDASE-RELATED"/>
    <property type="match status" value="1"/>
</dbReference>
<dbReference type="Gene3D" id="3.10.350.10">
    <property type="entry name" value="LysM domain"/>
    <property type="match status" value="1"/>
</dbReference>
<dbReference type="AlphaFoldDB" id="A0A2T0ALD9"/>
<dbReference type="InterPro" id="IPR011098">
    <property type="entry name" value="G5_dom"/>
</dbReference>
<dbReference type="InterPro" id="IPR036779">
    <property type="entry name" value="LysM_dom_sf"/>
</dbReference>
<dbReference type="RefSeq" id="WP_106006307.1">
    <property type="nucleotide sequence ID" value="NZ_CP136419.1"/>
</dbReference>
<dbReference type="InterPro" id="IPR011055">
    <property type="entry name" value="Dup_hybrid_motif"/>
</dbReference>
<evidence type="ECO:0000259" key="3">
    <source>
        <dbReference type="PROSITE" id="PS51109"/>
    </source>
</evidence>
<dbReference type="Pfam" id="PF01551">
    <property type="entry name" value="Peptidase_M23"/>
    <property type="match status" value="1"/>
</dbReference>
<sequence length="476" mass="52376">MPPPGKLPDMAAARGRCLRERTERWKEKYRNKYRGKRKFFLINAVLAGGILLGGWYYFLAPNAWAVMVNGRQVAVTADRAEVDRIIQDILAEKMTADSIGLKIADQVSFQRVRISSRAVMDAEGLKEALQQALHITANATVITIDGRPEIVVASDSVADAVLEQYKKDYLPPPGSGEIQEVKFLEEVTYEHRPASPEEILTPEQALARLKGMSGKNMEYVVKQGDSLWSIARAHGLLVDDIKAANPELKGERLDIGQRLRLTVAQPLLEVMVVYNQEVRETVPYDVKIKENEELFRGQERVIQSGAEGERLVTYRIVTKNGNQVEKNVIGEQVLKEPVTQVVERGTRMVLASRGGSGILSWPVRGPITSPFGYRGGEFHTGMDIGGNIGQPVGAAADGRVTFAGYDGGYGRMVIIDHGGGLVTRYAHLSGFNVRVGQRVSRGQVIGYVGTSGRTTGPHLHFEVLVNGNFRNPAGYL</sequence>
<evidence type="ECO:0000313" key="6">
    <source>
        <dbReference type="Proteomes" id="UP000238415"/>
    </source>
</evidence>
<evidence type="ECO:0000256" key="2">
    <source>
        <dbReference type="SAM" id="Phobius"/>
    </source>
</evidence>